<accession>A0ABD0Y3P6</accession>
<dbReference type="InterPro" id="IPR029058">
    <property type="entry name" value="AB_hydrolase_fold"/>
</dbReference>
<evidence type="ECO:0000256" key="1">
    <source>
        <dbReference type="ARBA" id="ARBA00004613"/>
    </source>
</evidence>
<keyword evidence="7" id="KW-1185">Reference proteome</keyword>
<evidence type="ECO:0000256" key="3">
    <source>
        <dbReference type="ARBA" id="ARBA00022525"/>
    </source>
</evidence>
<dbReference type="EMBL" id="JBFDAA010000015">
    <property type="protein sequence ID" value="KAL1117630.1"/>
    <property type="molecule type" value="Genomic_DNA"/>
</dbReference>
<dbReference type="Pfam" id="PF00151">
    <property type="entry name" value="Lipase"/>
    <property type="match status" value="1"/>
</dbReference>
<dbReference type="Gene3D" id="3.40.50.1820">
    <property type="entry name" value="alpha/beta hydrolase"/>
    <property type="match status" value="1"/>
</dbReference>
<dbReference type="SUPFAM" id="SSF53474">
    <property type="entry name" value="alpha/beta-Hydrolases"/>
    <property type="match status" value="1"/>
</dbReference>
<evidence type="ECO:0000313" key="7">
    <source>
        <dbReference type="Proteomes" id="UP001558652"/>
    </source>
</evidence>
<comment type="similarity">
    <text evidence="2 4">Belongs to the AB hydrolase superfamily. Lipase family.</text>
</comment>
<comment type="caution">
    <text evidence="6">The sequence shown here is derived from an EMBL/GenBank/DDBJ whole genome shotgun (WGS) entry which is preliminary data.</text>
</comment>
<evidence type="ECO:0000313" key="6">
    <source>
        <dbReference type="EMBL" id="KAL1117630.1"/>
    </source>
</evidence>
<evidence type="ECO:0000259" key="5">
    <source>
        <dbReference type="Pfam" id="PF00151"/>
    </source>
</evidence>
<dbReference type="PANTHER" id="PTHR11610">
    <property type="entry name" value="LIPASE"/>
    <property type="match status" value="1"/>
</dbReference>
<keyword evidence="3" id="KW-0964">Secreted</keyword>
<gene>
    <name evidence="6" type="ORF">AAG570_003945</name>
</gene>
<organism evidence="6 7">
    <name type="scientific">Ranatra chinensis</name>
    <dbReference type="NCBI Taxonomy" id="642074"/>
    <lineage>
        <taxon>Eukaryota</taxon>
        <taxon>Metazoa</taxon>
        <taxon>Ecdysozoa</taxon>
        <taxon>Arthropoda</taxon>
        <taxon>Hexapoda</taxon>
        <taxon>Insecta</taxon>
        <taxon>Pterygota</taxon>
        <taxon>Neoptera</taxon>
        <taxon>Paraneoptera</taxon>
        <taxon>Hemiptera</taxon>
        <taxon>Heteroptera</taxon>
        <taxon>Panheteroptera</taxon>
        <taxon>Nepomorpha</taxon>
        <taxon>Nepidae</taxon>
        <taxon>Ranatrinae</taxon>
        <taxon>Ranatra</taxon>
    </lineage>
</organism>
<name>A0ABD0Y3P6_9HEMI</name>
<evidence type="ECO:0000256" key="2">
    <source>
        <dbReference type="ARBA" id="ARBA00010701"/>
    </source>
</evidence>
<proteinExistence type="inferred from homology"/>
<comment type="subcellular location">
    <subcellularLocation>
        <location evidence="1">Secreted</location>
    </subcellularLocation>
</comment>
<dbReference type="Proteomes" id="UP001558652">
    <property type="component" value="Unassembled WGS sequence"/>
</dbReference>
<dbReference type="InterPro" id="IPR013818">
    <property type="entry name" value="Lipase"/>
</dbReference>
<evidence type="ECO:0000256" key="4">
    <source>
        <dbReference type="RuleBase" id="RU004262"/>
    </source>
</evidence>
<sequence>MVDWSDVAGNPIYLISLLGVSSTGGDVADMIKALVAANVTEVSKIHMIGFSLGAHIAGKAGSLLSPKVARITGLDATGIGYDPTRLDNWLDKSDAQFVDSIHTCGGSLGYSERYAHMDFYPNNGIPIQPNCTTVLSPSEGI</sequence>
<dbReference type="GO" id="GO:0005576">
    <property type="term" value="C:extracellular region"/>
    <property type="evidence" value="ECO:0007669"/>
    <property type="project" value="UniProtKB-SubCell"/>
</dbReference>
<dbReference type="PANTHER" id="PTHR11610:SF190">
    <property type="entry name" value="VITELLOGENIN-3-LIKE PROTEIN"/>
    <property type="match status" value="1"/>
</dbReference>
<feature type="domain" description="Lipase" evidence="5">
    <location>
        <begin position="2"/>
        <end position="134"/>
    </location>
</feature>
<protein>
    <recommendedName>
        <fullName evidence="5">Lipase domain-containing protein</fullName>
    </recommendedName>
</protein>
<dbReference type="AlphaFoldDB" id="A0ABD0Y3P6"/>
<dbReference type="InterPro" id="IPR000734">
    <property type="entry name" value="TAG_lipase"/>
</dbReference>
<reference evidence="6 7" key="1">
    <citation type="submission" date="2024-07" db="EMBL/GenBank/DDBJ databases">
        <title>Chromosome-level genome assembly of the water stick insect Ranatra chinensis (Heteroptera: Nepidae).</title>
        <authorList>
            <person name="Liu X."/>
        </authorList>
    </citation>
    <scope>NUCLEOTIDE SEQUENCE [LARGE SCALE GENOMIC DNA]</scope>
    <source>
        <strain evidence="6">Cailab_2021Rc</strain>
        <tissue evidence="6">Muscle</tissue>
    </source>
</reference>